<dbReference type="KEGG" id="cart:PA27867_2170"/>
<dbReference type="Pfam" id="PF10006">
    <property type="entry name" value="DUF2249"/>
    <property type="match status" value="1"/>
</dbReference>
<organism evidence="3 4">
    <name type="scientific">Cryobacterium arcticum</name>
    <dbReference type="NCBI Taxonomy" id="670052"/>
    <lineage>
        <taxon>Bacteria</taxon>
        <taxon>Bacillati</taxon>
        <taxon>Actinomycetota</taxon>
        <taxon>Actinomycetes</taxon>
        <taxon>Micrococcales</taxon>
        <taxon>Microbacteriaceae</taxon>
        <taxon>Cryobacterium</taxon>
    </lineage>
</organism>
<dbReference type="Proteomes" id="UP000092582">
    <property type="component" value="Chromosome 1"/>
</dbReference>
<proteinExistence type="predicted"/>
<dbReference type="PATRIC" id="fig|670052.7.peg.2232"/>
<dbReference type="OrthoDB" id="8451629at2"/>
<protein>
    <submittedName>
        <fullName evidence="3">Hemerythrin HHE cation binding domain protein</fullName>
    </submittedName>
</protein>
<keyword evidence="4" id="KW-1185">Reference proteome</keyword>
<dbReference type="RefSeq" id="WP_084021013.1">
    <property type="nucleotide sequence ID" value="NZ_CP016282.1"/>
</dbReference>
<evidence type="ECO:0000259" key="2">
    <source>
        <dbReference type="Pfam" id="PF10006"/>
    </source>
</evidence>
<accession>A0A1B1BKH1</accession>
<gene>
    <name evidence="3" type="ORF">PA27867_2170</name>
</gene>
<evidence type="ECO:0000313" key="3">
    <source>
        <dbReference type="EMBL" id="ANP73122.1"/>
    </source>
</evidence>
<dbReference type="STRING" id="670052.PA27867_2170"/>
<dbReference type="EMBL" id="CP016282">
    <property type="protein sequence ID" value="ANP73122.1"/>
    <property type="molecule type" value="Genomic_DNA"/>
</dbReference>
<evidence type="ECO:0000256" key="1">
    <source>
        <dbReference type="SAM" id="MobiDB-lite"/>
    </source>
</evidence>
<dbReference type="InterPro" id="IPR018720">
    <property type="entry name" value="DUF2249"/>
</dbReference>
<dbReference type="AlphaFoldDB" id="A0A1B1BKH1"/>
<name>A0A1B1BKH1_9MICO</name>
<feature type="domain" description="DUF2249" evidence="2">
    <location>
        <begin position="41"/>
        <end position="110"/>
    </location>
</feature>
<reference evidence="3 4" key="1">
    <citation type="submission" date="2016-06" db="EMBL/GenBank/DDBJ databases">
        <title>Genome sequencing of Cryobacterium arcticum PAMC 27867.</title>
        <authorList>
            <person name="Lee J."/>
            <person name="Kim O.-S."/>
        </authorList>
    </citation>
    <scope>NUCLEOTIDE SEQUENCE [LARGE SCALE GENOMIC DNA]</scope>
    <source>
        <strain evidence="3 4">PAMC 27867</strain>
    </source>
</reference>
<sequence>MTAEPITLSSSRPGAVDAEATAGAPAAHACACGHEDEEKIVLDSRTIPHAIRHATIFGALGAIKPGFALDLIASHNPLPLLGQLESSRPGEFLISYLENGPETWTIRLTREN</sequence>
<evidence type="ECO:0000313" key="4">
    <source>
        <dbReference type="Proteomes" id="UP000092582"/>
    </source>
</evidence>
<feature type="region of interest" description="Disordered" evidence="1">
    <location>
        <begin position="1"/>
        <end position="20"/>
    </location>
</feature>